<feature type="compositionally biased region" description="Acidic residues" evidence="1">
    <location>
        <begin position="2185"/>
        <end position="2201"/>
    </location>
</feature>
<reference evidence="3 4" key="1">
    <citation type="journal article" date="2022" name="bioRxiv">
        <title>Genomics of Preaxostyla Flagellates Illuminates Evolutionary Transitions and the Path Towards Mitochondrial Loss.</title>
        <authorList>
            <person name="Novak L.V.F."/>
            <person name="Treitli S.C."/>
            <person name="Pyrih J."/>
            <person name="Halakuc P."/>
            <person name="Pipaliya S.V."/>
            <person name="Vacek V."/>
            <person name="Brzon O."/>
            <person name="Soukal P."/>
            <person name="Eme L."/>
            <person name="Dacks J.B."/>
            <person name="Karnkowska A."/>
            <person name="Elias M."/>
            <person name="Hampl V."/>
        </authorList>
    </citation>
    <scope>NUCLEOTIDE SEQUENCE [LARGE SCALE GENOMIC DNA]</scope>
    <source>
        <strain evidence="3">NAU3</strain>
        <tissue evidence="3">Gut</tissue>
    </source>
</reference>
<keyword evidence="2" id="KW-0812">Transmembrane</keyword>
<feature type="region of interest" description="Disordered" evidence="1">
    <location>
        <begin position="2137"/>
        <end position="2224"/>
    </location>
</feature>
<proteinExistence type="predicted"/>
<feature type="compositionally biased region" description="Basic and acidic residues" evidence="1">
    <location>
        <begin position="928"/>
        <end position="938"/>
    </location>
</feature>
<feature type="compositionally biased region" description="Basic and acidic residues" evidence="1">
    <location>
        <begin position="558"/>
        <end position="568"/>
    </location>
</feature>
<feature type="compositionally biased region" description="Basic and acidic residues" evidence="1">
    <location>
        <begin position="2157"/>
        <end position="2184"/>
    </location>
</feature>
<sequence>MRRDIPTRSLSFHSLSSLPKECNNFQQYQRLRERSTYNDFIAKFVWSLISSAPSALLSFFGIHSPPQYPTDHPFLYLYLLHVVSALRKADPPPEQDALVSFLSPVLSKSLLDPNHTTQLPSHFTNFYLDKFPFQTPLDSTSSTLFTAFPEVIAAVFSLSSTRTTTIDVLSRLSLDSVGLPINTVAALIFSYLLLFFTTPRSFKPSELPTPSRQSHSSFLNSLSLVQTYLSRIRKSKDIPSFPLRTLRMSTYDLDLEPDVDVHRPEFRRQESASKLSFLPSESLSPQVTYTFEQSAPSPIPVQQPDITESLQKEGGIEHVVGRKRIGRSTLEFIPEDDDEDEQGTDQFSSMEKSSSVGKLDSEHDDFEIPPDDFFDPANPTFHEITKSQSIIGDDFDTKIGLLDEETNPSSNINNGSEHDSPPPQQSHHDESDEEEEPTPLSNRSLVELSPSSPPKTKEPEPIAEQSMIRRISSKALDIIEESGGEEEEEQEDHDDFEEKSSKDDENVRKDNTSEVATDGDTEADVESNGDNSHSSATGMIGEEDIVARSEQSAPSQHPESKGSEHDIFEQGEEHEEEEDEAFDGDTKEKYDESFTEELTHFNSRKSSDPPADEHDVHAITNTPHDPFARASEMDVGKERRKSMDGMRRTFVVGDIKERRKSDVSDLEDWRERYKTIEKAKKKADAKNEINEEVDEDLIDESDSTQSVRKSHHSSEDTADLSEDQVPEKMDNPIPLSQTGAEKQDDEVTIGVDDEHTSPIEQPTLPTLTQFDSTPEMKRALTPPKEDEEETEDMESTQKDEEVIGGGEEQEEEEDLTELEPASENDTETESDTDKPSPLEDGPVEDEKDEKQTEEEEGEEKEDTSPQDAANLQIKLVAPQPDTVENINDDEDSSSFSDLGDTDTIPEQLDEDSATVSIASDATQDLNDEEKTAPSKPRSDSATTSDSHTVALSQASLTDAVSQPSATEAISRRSSHINSSSLIELTFFADEWDEESIRVTSEGFVKENPATQVKHLEHEPLFNNTSLNEMTELTFFPDEWSYEKLEEVGEDFVAHNSTTLLLHEEDIISFLEELAIDESESEAEDSDEGPSDSRYATDEVDRIGDWMSDNADEVVMWDQTGLKGDETGKSIRPLLNQESVENDLVTSPLRTPSPTKNSEQNVSEIITEEGEDIAPTEQVADGPSGTVTVSLDDRPPSAPILLQQHGSSSETGTSSPVLNQRPHSMSESSLNESRQRNHVEGMDEATKEDVLVLPDEAIDDENAKIWELTSESDHSQSEKNEVISLTETVSESESSEQDEKVNFVEEELSVIPFSEDISSLIALAMTPLSPGLFTSKSKPLKSKDALLVSHPDRSVDLHLKETNTFLSLLNQLQKEMEVMTKQARKQVWIVLVSYLKYSSSRHRHYSFVDNPTFMSLVPSTFHIRTLTTQPLSTLIRTLPSEKSKLAQAGSQRRFRDLPTEPIFTLLRNTESYANTPSMANPETDPPKVSLERHVQSQPLVEKLQVPQDDDIQLSTLKEQTSTTNHSIVFTEPSQTIHHHSYPPLKHIESPALSRYIAERVLIPVPSTQPQLRPSQFSSPLISASSSHIGSTTDNLSGFRQSYGLPRQSSLAHALDENLVCDIRGGDPDTTRKLTAKFAAFSFFCTPVFDSLSSNSLLSAGFLRLLDNIHIRFSNFINSSQTHLNPLSVERGRDSSPNTDHEDAKSASSPYQDSGFRRSTMNAGPTLRAASSLHSIPSPLGTSELMLPTLASLSVFTAPHSRRSTFTNIEMLMRPSQRLYKEVLELTSDKAILCPTDFSTRLQISESDVHAAVCLRLIRMIQAARSIQRAWRLRCRTIQLEKASEVAELASRAKVNYQSVIGRITLNKQREQTNSFFGKNEKRAAAFIRFQAWVRMRSVQNRIAKELKAINIIKRAMKLNIARSAVRKRKQTISLILWIEHKHVWMSSMTIHSQTHRSLELLAFTNLALRETNEHINLLNGLLSNTEQCLRSKEREEGECSSEVHRSLVMFIEKIERDSRRAQDSHYSSVVSSSIPHIVSYQEDRLNVLNKQLAEANEDFKPLPMFSSERDILELIQSPLAEQNRKKEKRLQLASLNLPEFDLFAMLSQLQEPEKKEVVPFPFSLLTLTQPLLPQAKEGDLEEDEKPRHHQRKFPRLADPTKRWRERREKRKRDVGWKVGEVRGADTDESENDDSSIDSELDDFIQTHANVDSEPSKLYSSQFETK</sequence>
<feature type="compositionally biased region" description="Basic and acidic residues" evidence="1">
    <location>
        <begin position="631"/>
        <end position="643"/>
    </location>
</feature>
<gene>
    <name evidence="3" type="ORF">BLNAU_15567</name>
</gene>
<feature type="compositionally biased region" description="Basic and acidic residues" evidence="1">
    <location>
        <begin position="496"/>
        <end position="512"/>
    </location>
</feature>
<keyword evidence="4" id="KW-1185">Reference proteome</keyword>
<feature type="compositionally biased region" description="Acidic residues" evidence="1">
    <location>
        <begin position="690"/>
        <end position="702"/>
    </location>
</feature>
<feature type="compositionally biased region" description="Polar residues" evidence="1">
    <location>
        <begin position="1203"/>
        <end position="1231"/>
    </location>
</feature>
<feature type="transmembrane region" description="Helical" evidence="2">
    <location>
        <begin position="172"/>
        <end position="196"/>
    </location>
</feature>
<keyword evidence="2" id="KW-1133">Transmembrane helix</keyword>
<dbReference type="EMBL" id="JARBJD010000155">
    <property type="protein sequence ID" value="KAK2949479.1"/>
    <property type="molecule type" value="Genomic_DNA"/>
</dbReference>
<feature type="region of interest" description="Disordered" evidence="1">
    <location>
        <begin position="677"/>
        <end position="948"/>
    </location>
</feature>
<feature type="compositionally biased region" description="Basic and acidic residues" evidence="1">
    <location>
        <begin position="1232"/>
        <end position="1242"/>
    </location>
</feature>
<feature type="compositionally biased region" description="Polar residues" evidence="1">
    <location>
        <begin position="758"/>
        <end position="772"/>
    </location>
</feature>
<name>A0ABQ9XF54_9EUKA</name>
<feature type="region of interest" description="Disordered" evidence="1">
    <location>
        <begin position="1122"/>
        <end position="1242"/>
    </location>
</feature>
<evidence type="ECO:0000313" key="3">
    <source>
        <dbReference type="EMBL" id="KAK2949479.1"/>
    </source>
</evidence>
<feature type="compositionally biased region" description="Basic and acidic residues" evidence="1">
    <location>
        <begin position="677"/>
        <end position="689"/>
    </location>
</feature>
<evidence type="ECO:0000256" key="2">
    <source>
        <dbReference type="SAM" id="Phobius"/>
    </source>
</evidence>
<feature type="region of interest" description="Disordered" evidence="1">
    <location>
        <begin position="1685"/>
        <end position="1718"/>
    </location>
</feature>
<feature type="compositionally biased region" description="Acidic residues" evidence="1">
    <location>
        <begin position="785"/>
        <end position="794"/>
    </location>
</feature>
<feature type="compositionally biased region" description="Acidic residues" evidence="1">
    <location>
        <begin position="807"/>
        <end position="830"/>
    </location>
</feature>
<accession>A0ABQ9XF54</accession>
<feature type="compositionally biased region" description="Polar residues" evidence="1">
    <location>
        <begin position="1135"/>
        <end position="1163"/>
    </location>
</feature>
<evidence type="ECO:0000256" key="1">
    <source>
        <dbReference type="SAM" id="MobiDB-lite"/>
    </source>
</evidence>
<feature type="compositionally biased region" description="Polar residues" evidence="1">
    <location>
        <begin position="1704"/>
        <end position="1718"/>
    </location>
</feature>
<feature type="compositionally biased region" description="Acidic residues" evidence="1">
    <location>
        <begin position="362"/>
        <end position="374"/>
    </location>
</feature>
<feature type="compositionally biased region" description="Acidic residues" evidence="1">
    <location>
        <begin position="1077"/>
        <end position="1089"/>
    </location>
</feature>
<feature type="compositionally biased region" description="Polar residues" evidence="1">
    <location>
        <begin position="528"/>
        <end position="537"/>
    </location>
</feature>
<feature type="compositionally biased region" description="Basic and acidic residues" evidence="1">
    <location>
        <begin position="416"/>
        <end position="430"/>
    </location>
</feature>
<feature type="region of interest" description="Disordered" evidence="1">
    <location>
        <begin position="1077"/>
        <end position="1099"/>
    </location>
</feature>
<feature type="compositionally biased region" description="Acidic residues" evidence="1">
    <location>
        <begin position="517"/>
        <end position="527"/>
    </location>
</feature>
<feature type="compositionally biased region" description="Basic and acidic residues" evidence="1">
    <location>
        <begin position="605"/>
        <end position="617"/>
    </location>
</feature>
<feature type="compositionally biased region" description="Acidic residues" evidence="1">
    <location>
        <begin position="841"/>
        <end position="861"/>
    </location>
</feature>
<feature type="compositionally biased region" description="Polar residues" evidence="1">
    <location>
        <begin position="913"/>
        <end position="924"/>
    </location>
</feature>
<feature type="region of interest" description="Disordered" evidence="1">
    <location>
        <begin position="330"/>
        <end position="643"/>
    </location>
</feature>
<protein>
    <submittedName>
        <fullName evidence="3">Uncharacterized protein</fullName>
    </submittedName>
</protein>
<feature type="transmembrane region" description="Helical" evidence="2">
    <location>
        <begin position="142"/>
        <end position="160"/>
    </location>
</feature>
<organism evidence="3 4">
    <name type="scientific">Blattamonas nauphoetae</name>
    <dbReference type="NCBI Taxonomy" id="2049346"/>
    <lineage>
        <taxon>Eukaryota</taxon>
        <taxon>Metamonada</taxon>
        <taxon>Preaxostyla</taxon>
        <taxon>Oxymonadida</taxon>
        <taxon>Blattamonas</taxon>
    </lineage>
</organism>
<feature type="compositionally biased region" description="Acidic residues" evidence="1">
    <location>
        <begin position="478"/>
        <end position="495"/>
    </location>
</feature>
<keyword evidence="2" id="KW-0472">Membrane</keyword>
<feature type="compositionally biased region" description="Polar residues" evidence="1">
    <location>
        <begin position="939"/>
        <end position="948"/>
    </location>
</feature>
<comment type="caution">
    <text evidence="3">The sequence shown here is derived from an EMBL/GenBank/DDBJ whole genome shotgun (WGS) entry which is preliminary data.</text>
</comment>
<dbReference type="Proteomes" id="UP001281761">
    <property type="component" value="Unassembled WGS sequence"/>
</dbReference>
<feature type="compositionally biased region" description="Acidic residues" evidence="1">
    <location>
        <begin position="333"/>
        <end position="343"/>
    </location>
</feature>
<feature type="compositionally biased region" description="Acidic residues" evidence="1">
    <location>
        <begin position="569"/>
        <end position="583"/>
    </location>
</feature>
<feature type="compositionally biased region" description="Basic and acidic residues" evidence="1">
    <location>
        <begin position="1688"/>
        <end position="1703"/>
    </location>
</feature>
<evidence type="ECO:0000313" key="4">
    <source>
        <dbReference type="Proteomes" id="UP001281761"/>
    </source>
</evidence>
<feature type="compositionally biased region" description="Polar residues" evidence="1">
    <location>
        <begin position="344"/>
        <end position="356"/>
    </location>
</feature>
<feature type="transmembrane region" description="Helical" evidence="2">
    <location>
        <begin position="40"/>
        <end position="62"/>
    </location>
</feature>